<evidence type="ECO:0000259" key="6">
    <source>
        <dbReference type="Pfam" id="PF00361"/>
    </source>
</evidence>
<feature type="transmembrane region" description="Helical" evidence="5">
    <location>
        <begin position="237"/>
        <end position="258"/>
    </location>
</feature>
<gene>
    <name evidence="7" type="primary">nuoN</name>
</gene>
<dbReference type="PANTHER" id="PTHR22773">
    <property type="entry name" value="NADH DEHYDROGENASE"/>
    <property type="match status" value="1"/>
</dbReference>
<feature type="transmembrane region" description="Helical" evidence="5">
    <location>
        <begin position="105"/>
        <end position="122"/>
    </location>
</feature>
<dbReference type="InterPro" id="IPR001750">
    <property type="entry name" value="ND/Mrp_TM"/>
</dbReference>
<evidence type="ECO:0000256" key="2">
    <source>
        <dbReference type="ARBA" id="ARBA00022692"/>
    </source>
</evidence>
<dbReference type="GO" id="GO:0042773">
    <property type="term" value="P:ATP synthesis coupled electron transport"/>
    <property type="evidence" value="ECO:0007669"/>
    <property type="project" value="InterPro"/>
</dbReference>
<feature type="transmembrane region" description="Helical" evidence="5">
    <location>
        <begin position="406"/>
        <end position="426"/>
    </location>
</feature>
<feature type="transmembrane region" description="Helical" evidence="5">
    <location>
        <begin position="447"/>
        <end position="467"/>
    </location>
</feature>
<dbReference type="Pfam" id="PF00361">
    <property type="entry name" value="Proton_antipo_M"/>
    <property type="match status" value="1"/>
</dbReference>
<keyword evidence="2 5" id="KW-0812">Transmembrane</keyword>
<organism evidence="7">
    <name type="scientific">uncultured marine group II/III euryarchaeote KM3_89_F04</name>
    <dbReference type="NCBI Taxonomy" id="1456539"/>
    <lineage>
        <taxon>Archaea</taxon>
        <taxon>Methanobacteriati</taxon>
        <taxon>Methanobacteriota</taxon>
        <taxon>environmental samples</taxon>
    </lineage>
</organism>
<dbReference type="NCBIfam" id="TIGR01770">
    <property type="entry name" value="NDH_I_N"/>
    <property type="match status" value="1"/>
</dbReference>
<dbReference type="GO" id="GO:0008137">
    <property type="term" value="F:NADH dehydrogenase (ubiquinone) activity"/>
    <property type="evidence" value="ECO:0007669"/>
    <property type="project" value="InterPro"/>
</dbReference>
<feature type="domain" description="NADH:quinone oxidoreductase/Mrp antiporter transmembrane" evidence="6">
    <location>
        <begin position="122"/>
        <end position="416"/>
    </location>
</feature>
<name>A0A075HVJ0_9EURY</name>
<feature type="transmembrane region" description="Helical" evidence="5">
    <location>
        <begin position="157"/>
        <end position="180"/>
    </location>
</feature>
<evidence type="ECO:0000256" key="1">
    <source>
        <dbReference type="ARBA" id="ARBA00004141"/>
    </source>
</evidence>
<dbReference type="EMBL" id="KF901163">
    <property type="protein sequence ID" value="AIF20356.1"/>
    <property type="molecule type" value="Genomic_DNA"/>
</dbReference>
<dbReference type="EC" id="1.6.5.3" evidence="7"/>
<evidence type="ECO:0000256" key="5">
    <source>
        <dbReference type="SAM" id="Phobius"/>
    </source>
</evidence>
<feature type="transmembrane region" description="Helical" evidence="5">
    <location>
        <begin position="75"/>
        <end position="96"/>
    </location>
</feature>
<protein>
    <submittedName>
        <fullName evidence="7">F420H2 dehydrogenase subunit (NuoN)</fullName>
        <ecNumber evidence="7">1.6.5.3</ecNumber>
    </submittedName>
</protein>
<keyword evidence="7" id="KW-0560">Oxidoreductase</keyword>
<keyword evidence="4 5" id="KW-0472">Membrane</keyword>
<sequence length="482" mass="51124">MMAGLELLFPEFLLAATALLLPGTYLLHRNAQLCGRLAVATLAVALGATWVQWFGSDAAVSATYFGHLEIDLFSQLFKFAFLAIALGSGIVSLAYLGDLPHRPEFFTLLLTATLGMLIVASASDLLTLFIGLELAAFSSYALVAFQKHDDGSTEAGAKYLLIGAFSSALTLYGISLLYGLTGTLEIAAIAAHDWDGGLTGVLFVAILFIIGGLGFKVAAVPFHAWAPDVYQGAPTPVTAFLAAGSKAMGFVALLRIFVTALGPALAEWQLLLAIIAVLTMTVGNLAALRQQDIGRMLAYSSVAQAGYIIAAFPVMTELALGGAIFHTLVHAVMKGGAFVIVAAVGMAGLGYTVESYRGLAQRSPLLALTLTVCLLALVGIPPFGGFFSKFWLFYGIFQASMAGQQWLLWLVIAGVLNSALSLFYYLRVIRNIYTENPQGDARPFGGHTRYIAFAVLLMLALLIPVQYDSILGLCREAAASLL</sequence>
<evidence type="ECO:0000256" key="4">
    <source>
        <dbReference type="ARBA" id="ARBA00023136"/>
    </source>
</evidence>
<evidence type="ECO:0000256" key="3">
    <source>
        <dbReference type="ARBA" id="ARBA00022989"/>
    </source>
</evidence>
<feature type="transmembrane region" description="Helical" evidence="5">
    <location>
        <begin position="12"/>
        <end position="28"/>
    </location>
</feature>
<dbReference type="GO" id="GO:0016020">
    <property type="term" value="C:membrane"/>
    <property type="evidence" value="ECO:0007669"/>
    <property type="project" value="UniProtKB-SubCell"/>
</dbReference>
<feature type="transmembrane region" description="Helical" evidence="5">
    <location>
        <begin position="37"/>
        <end position="55"/>
    </location>
</feature>
<feature type="transmembrane region" description="Helical" evidence="5">
    <location>
        <begin position="128"/>
        <end position="145"/>
    </location>
</feature>
<comment type="subcellular location">
    <subcellularLocation>
        <location evidence="1">Membrane</location>
        <topology evidence="1">Multi-pass membrane protein</topology>
    </subcellularLocation>
</comment>
<feature type="transmembrane region" description="Helical" evidence="5">
    <location>
        <begin position="335"/>
        <end position="353"/>
    </location>
</feature>
<dbReference type="GO" id="GO:0016491">
    <property type="term" value="F:oxidoreductase activity"/>
    <property type="evidence" value="ECO:0007669"/>
    <property type="project" value="UniProtKB-KW"/>
</dbReference>
<dbReference type="AlphaFoldDB" id="A0A075HVJ0"/>
<dbReference type="HAMAP" id="MF_00445">
    <property type="entry name" value="NDH1_NuoN_1"/>
    <property type="match status" value="1"/>
</dbReference>
<feature type="transmembrane region" description="Helical" evidence="5">
    <location>
        <begin position="365"/>
        <end position="386"/>
    </location>
</feature>
<feature type="transmembrane region" description="Helical" evidence="5">
    <location>
        <begin position="200"/>
        <end position="225"/>
    </location>
</feature>
<reference evidence="7" key="1">
    <citation type="journal article" date="2014" name="Genome Biol. Evol.">
        <title>Pangenome evidence for extensive interdomain horizontal transfer affecting lineage core and shell genes in uncultured planktonic thaumarchaeota and euryarchaeota.</title>
        <authorList>
            <person name="Deschamps P."/>
            <person name="Zivanovic Y."/>
            <person name="Moreira D."/>
            <person name="Rodriguez-Valera F."/>
            <person name="Lopez-Garcia P."/>
        </authorList>
    </citation>
    <scope>NUCLEOTIDE SEQUENCE</scope>
</reference>
<evidence type="ECO:0000313" key="7">
    <source>
        <dbReference type="EMBL" id="AIF20356.1"/>
    </source>
</evidence>
<dbReference type="InterPro" id="IPR010096">
    <property type="entry name" value="NADH-Q_OxRdtase_suN/2"/>
</dbReference>
<keyword evidence="3 5" id="KW-1133">Transmembrane helix</keyword>
<proteinExistence type="inferred from homology"/>
<feature type="transmembrane region" description="Helical" evidence="5">
    <location>
        <begin position="270"/>
        <end position="288"/>
    </location>
</feature>
<accession>A0A075HVJ0</accession>